<organism evidence="3">
    <name type="scientific">human gut metagenome</name>
    <dbReference type="NCBI Taxonomy" id="408170"/>
    <lineage>
        <taxon>unclassified sequences</taxon>
        <taxon>metagenomes</taxon>
        <taxon>organismal metagenomes</taxon>
    </lineage>
</organism>
<feature type="region of interest" description="Disordered" evidence="1">
    <location>
        <begin position="1"/>
        <end position="21"/>
    </location>
</feature>
<feature type="compositionally biased region" description="Basic and acidic residues" evidence="1">
    <location>
        <begin position="7"/>
        <end position="21"/>
    </location>
</feature>
<name>K1TS18_9ZZZZ</name>
<protein>
    <submittedName>
        <fullName evidence="3">TOPRIM domain protein</fullName>
    </submittedName>
</protein>
<evidence type="ECO:0000259" key="2">
    <source>
        <dbReference type="Pfam" id="PF13331"/>
    </source>
</evidence>
<dbReference type="AlphaFoldDB" id="K1TS18"/>
<evidence type="ECO:0000313" key="3">
    <source>
        <dbReference type="EMBL" id="EKC70394.1"/>
    </source>
</evidence>
<evidence type="ECO:0000256" key="1">
    <source>
        <dbReference type="SAM" id="MobiDB-lite"/>
    </source>
</evidence>
<reference evidence="3" key="1">
    <citation type="journal article" date="2013" name="Environ. Microbiol.">
        <title>Microbiota from the distal guts of lean and obese adolescents exhibit partial functional redundancy besides clear differences in community structure.</title>
        <authorList>
            <person name="Ferrer M."/>
            <person name="Ruiz A."/>
            <person name="Lanza F."/>
            <person name="Haange S.B."/>
            <person name="Oberbach A."/>
            <person name="Till H."/>
            <person name="Bargiela R."/>
            <person name="Campoy C."/>
            <person name="Segura M.T."/>
            <person name="Richter M."/>
            <person name="von Bergen M."/>
            <person name="Seifert J."/>
            <person name="Suarez A."/>
        </authorList>
    </citation>
    <scope>NUCLEOTIDE SEQUENCE</scope>
</reference>
<dbReference type="Pfam" id="PF13331">
    <property type="entry name" value="DUF4093"/>
    <property type="match status" value="1"/>
</dbReference>
<accession>K1TS18</accession>
<gene>
    <name evidence="3" type="ORF">LEA_07807</name>
</gene>
<comment type="caution">
    <text evidence="3">The sequence shown here is derived from an EMBL/GenBank/DDBJ whole genome shotgun (WGS) entry which is preliminary data.</text>
</comment>
<proteinExistence type="predicted"/>
<feature type="non-terminal residue" evidence="3">
    <location>
        <position position="77"/>
    </location>
</feature>
<dbReference type="InterPro" id="IPR025156">
    <property type="entry name" value="RNase_M5_C"/>
</dbReference>
<feature type="domain" description="Ribonuclease M5 C-terminal" evidence="2">
    <location>
        <begin position="21"/>
        <end position="76"/>
    </location>
</feature>
<sequence length="77" mass="8314">MYIPDIFGKEKRKSEPSKEGKLGVEGVKSDVIIDALKKAGVKFDVDAESPKKTQSVTKTDLFLDGLSGGKDSAEKRA</sequence>
<dbReference type="EMBL" id="AJWY01005161">
    <property type="protein sequence ID" value="EKC70394.1"/>
    <property type="molecule type" value="Genomic_DNA"/>
</dbReference>